<accession>G3AHQ5</accession>
<dbReference type="InterPro" id="IPR007175">
    <property type="entry name" value="Rpr2/Snm1/Rpp21"/>
</dbReference>
<keyword evidence="1" id="KW-0819">tRNA processing</keyword>
<evidence type="ECO:0000256" key="1">
    <source>
        <dbReference type="ARBA" id="ARBA00022694"/>
    </source>
</evidence>
<dbReference type="OMA" id="CKKCHRI"/>
<dbReference type="eggNOG" id="KOG4394">
    <property type="taxonomic scope" value="Eukaryota"/>
</dbReference>
<dbReference type="AlphaFoldDB" id="G3AHQ5"/>
<evidence type="ECO:0000256" key="4">
    <source>
        <dbReference type="ARBA" id="ARBA00038402"/>
    </source>
</evidence>
<keyword evidence="3" id="KW-0862">Zinc</keyword>
<dbReference type="EMBL" id="GL996500">
    <property type="protein sequence ID" value="EGW34220.1"/>
    <property type="molecule type" value="Genomic_DNA"/>
</dbReference>
<protein>
    <submittedName>
        <fullName evidence="5">Uncharacterized protein</fullName>
    </submittedName>
</protein>
<comment type="similarity">
    <text evidence="4">Belongs to the eukaryotic/archaeal RNase P protein component 4 family.</text>
</comment>
<dbReference type="PANTHER" id="PTHR14742">
    <property type="entry name" value="RIBONUCLEASE P SUBUNIT P21"/>
    <property type="match status" value="1"/>
</dbReference>
<evidence type="ECO:0000313" key="6">
    <source>
        <dbReference type="Proteomes" id="UP000000709"/>
    </source>
</evidence>
<dbReference type="GO" id="GO:0008033">
    <property type="term" value="P:tRNA processing"/>
    <property type="evidence" value="ECO:0007669"/>
    <property type="project" value="UniProtKB-KW"/>
</dbReference>
<dbReference type="HOGENOM" id="CLU_079140_4_0_1"/>
<keyword evidence="2" id="KW-0479">Metal-binding</keyword>
<dbReference type="STRING" id="619300.G3AHQ5"/>
<proteinExistence type="inferred from homology"/>
<dbReference type="InParanoid" id="G3AHQ5"/>
<dbReference type="PANTHER" id="PTHR14742:SF0">
    <property type="entry name" value="RIBONUCLEASE P PROTEIN SUBUNIT P21"/>
    <property type="match status" value="1"/>
</dbReference>
<evidence type="ECO:0000256" key="3">
    <source>
        <dbReference type="ARBA" id="ARBA00022833"/>
    </source>
</evidence>
<organism evidence="6">
    <name type="scientific">Spathaspora passalidarum (strain NRRL Y-27907 / 11-Y1)</name>
    <dbReference type="NCBI Taxonomy" id="619300"/>
    <lineage>
        <taxon>Eukaryota</taxon>
        <taxon>Fungi</taxon>
        <taxon>Dikarya</taxon>
        <taxon>Ascomycota</taxon>
        <taxon>Saccharomycotina</taxon>
        <taxon>Pichiomycetes</taxon>
        <taxon>Debaryomycetaceae</taxon>
        <taxon>Spathaspora</taxon>
    </lineage>
</organism>
<dbReference type="KEGG" id="spaa:SPAPADRAFT_134675"/>
<name>G3AHQ5_SPAPN</name>
<dbReference type="FunCoup" id="G3AHQ5">
    <property type="interactions" value="21"/>
</dbReference>
<dbReference type="Proteomes" id="UP000000709">
    <property type="component" value="Unassembled WGS sequence"/>
</dbReference>
<sequence length="131" mass="14881">MAKKDNKKKNNAKNVPHRDNYARISYLYQLSNHLTLSHPALARGLARNMDLVGKKTVSKSSPLLKRTICKQCQSMLIPGLTMTMYVENLSKQKSPINDVLVWKCTCGKCRRFPVGKGEYVVFPDRNGVRID</sequence>
<dbReference type="RefSeq" id="XP_007373804.1">
    <property type="nucleotide sequence ID" value="XM_007373742.1"/>
</dbReference>
<evidence type="ECO:0000256" key="2">
    <source>
        <dbReference type="ARBA" id="ARBA00022723"/>
    </source>
</evidence>
<dbReference type="GO" id="GO:0005655">
    <property type="term" value="C:nucleolar ribonuclease P complex"/>
    <property type="evidence" value="ECO:0007669"/>
    <property type="project" value="TreeGrafter"/>
</dbReference>
<evidence type="ECO:0000313" key="5">
    <source>
        <dbReference type="EMBL" id="EGW34220.1"/>
    </source>
</evidence>
<dbReference type="GeneID" id="18869843"/>
<dbReference type="Gene3D" id="6.20.50.20">
    <property type="match status" value="1"/>
</dbReference>
<gene>
    <name evidence="5" type="ORF">SPAPADRAFT_134675</name>
</gene>
<reference evidence="5 6" key="1">
    <citation type="journal article" date="2011" name="Proc. Natl. Acad. Sci. U.S.A.">
        <title>Comparative genomics of xylose-fermenting fungi for enhanced biofuel production.</title>
        <authorList>
            <person name="Wohlbach D.J."/>
            <person name="Kuo A."/>
            <person name="Sato T.K."/>
            <person name="Potts K.M."/>
            <person name="Salamov A.A."/>
            <person name="LaButti K.M."/>
            <person name="Sun H."/>
            <person name="Clum A."/>
            <person name="Pangilinan J.L."/>
            <person name="Lindquist E.A."/>
            <person name="Lucas S."/>
            <person name="Lapidus A."/>
            <person name="Jin M."/>
            <person name="Gunawan C."/>
            <person name="Balan V."/>
            <person name="Dale B.E."/>
            <person name="Jeffries T.W."/>
            <person name="Zinkel R."/>
            <person name="Barry K.W."/>
            <person name="Grigoriev I.V."/>
            <person name="Gasch A.P."/>
        </authorList>
    </citation>
    <scope>NUCLEOTIDE SEQUENCE [LARGE SCALE GENOMIC DNA]</scope>
    <source>
        <strain evidence="6">NRRL Y-27907 / 11-Y1</strain>
    </source>
</reference>
<dbReference type="OrthoDB" id="1738025at2759"/>
<dbReference type="GO" id="GO:0046872">
    <property type="term" value="F:metal ion binding"/>
    <property type="evidence" value="ECO:0007669"/>
    <property type="project" value="UniProtKB-KW"/>
</dbReference>
<dbReference type="Pfam" id="PF04032">
    <property type="entry name" value="Rpr2"/>
    <property type="match status" value="1"/>
</dbReference>
<keyword evidence="6" id="KW-1185">Reference proteome</keyword>